<dbReference type="GO" id="GO:0061025">
    <property type="term" value="P:membrane fusion"/>
    <property type="evidence" value="ECO:0007669"/>
    <property type="project" value="TreeGrafter"/>
</dbReference>
<dbReference type="Pfam" id="PF00789">
    <property type="entry name" value="UBX"/>
    <property type="match status" value="1"/>
</dbReference>
<dbReference type="PROSITE" id="PS51399">
    <property type="entry name" value="SEP"/>
    <property type="match status" value="1"/>
</dbReference>
<accession>A0A4P9XR59</accession>
<keyword evidence="6" id="KW-1185">Reference proteome</keyword>
<evidence type="ECO:0000256" key="1">
    <source>
        <dbReference type="ARBA" id="ARBA00022786"/>
    </source>
</evidence>
<dbReference type="GO" id="GO:0043130">
    <property type="term" value="F:ubiquitin binding"/>
    <property type="evidence" value="ECO:0007669"/>
    <property type="project" value="TreeGrafter"/>
</dbReference>
<evidence type="ECO:0000259" key="4">
    <source>
        <dbReference type="PROSITE" id="PS51399"/>
    </source>
</evidence>
<dbReference type="SUPFAM" id="SSF54236">
    <property type="entry name" value="Ubiquitin-like"/>
    <property type="match status" value="1"/>
</dbReference>
<feature type="domain" description="UBX" evidence="3">
    <location>
        <begin position="234"/>
        <end position="310"/>
    </location>
</feature>
<dbReference type="Pfam" id="PF08059">
    <property type="entry name" value="SEP"/>
    <property type="match status" value="1"/>
</dbReference>
<dbReference type="SUPFAM" id="SSF102848">
    <property type="entry name" value="NSFL1 (p97 ATPase) cofactor p47, SEP domain"/>
    <property type="match status" value="1"/>
</dbReference>
<dbReference type="FunFam" id="3.30.420.210:FF:000002">
    <property type="entry name" value="UBX domain-containing protein 1"/>
    <property type="match status" value="1"/>
</dbReference>
<dbReference type="SMART" id="SM00553">
    <property type="entry name" value="SEP"/>
    <property type="match status" value="1"/>
</dbReference>
<dbReference type="OrthoDB" id="25887at2759"/>
<dbReference type="GO" id="GO:0043161">
    <property type="term" value="P:proteasome-mediated ubiquitin-dependent protein catabolic process"/>
    <property type="evidence" value="ECO:0007669"/>
    <property type="project" value="TreeGrafter"/>
</dbReference>
<dbReference type="GO" id="GO:0007030">
    <property type="term" value="P:Golgi organization"/>
    <property type="evidence" value="ECO:0007669"/>
    <property type="project" value="TreeGrafter"/>
</dbReference>
<dbReference type="Gene3D" id="3.10.20.90">
    <property type="entry name" value="Phosphatidylinositol 3-kinase Catalytic Subunit, Chain A, domain 1"/>
    <property type="match status" value="1"/>
</dbReference>
<dbReference type="PANTHER" id="PTHR23333:SF20">
    <property type="entry name" value="NSFL1 COFACTOR P47"/>
    <property type="match status" value="1"/>
</dbReference>
<keyword evidence="1" id="KW-0833">Ubl conjugation pathway</keyword>
<dbReference type="InterPro" id="IPR001012">
    <property type="entry name" value="UBX_dom"/>
</dbReference>
<dbReference type="FunFam" id="3.10.20.90:FF:000179">
    <property type="entry name" value="Plant UBX domain-containing protein 4"/>
    <property type="match status" value="1"/>
</dbReference>
<dbReference type="Gene3D" id="3.30.420.210">
    <property type="entry name" value="SEP domain"/>
    <property type="match status" value="1"/>
</dbReference>
<dbReference type="EMBL" id="KZ992590">
    <property type="protein sequence ID" value="RKP08563.1"/>
    <property type="molecule type" value="Genomic_DNA"/>
</dbReference>
<evidence type="ECO:0000313" key="6">
    <source>
        <dbReference type="Proteomes" id="UP000271241"/>
    </source>
</evidence>
<evidence type="ECO:0000256" key="2">
    <source>
        <dbReference type="SAM" id="MobiDB-lite"/>
    </source>
</evidence>
<dbReference type="GO" id="GO:0031468">
    <property type="term" value="P:nuclear membrane reassembly"/>
    <property type="evidence" value="ECO:0007669"/>
    <property type="project" value="TreeGrafter"/>
</dbReference>
<organism evidence="5 6">
    <name type="scientific">Thamnocephalis sphaerospora</name>
    <dbReference type="NCBI Taxonomy" id="78915"/>
    <lineage>
        <taxon>Eukaryota</taxon>
        <taxon>Fungi</taxon>
        <taxon>Fungi incertae sedis</taxon>
        <taxon>Zoopagomycota</taxon>
        <taxon>Zoopagomycotina</taxon>
        <taxon>Zoopagomycetes</taxon>
        <taxon>Zoopagales</taxon>
        <taxon>Sigmoideomycetaceae</taxon>
        <taxon>Thamnocephalis</taxon>
    </lineage>
</organism>
<dbReference type="GO" id="GO:0000045">
    <property type="term" value="P:autophagosome assembly"/>
    <property type="evidence" value="ECO:0007669"/>
    <property type="project" value="TreeGrafter"/>
</dbReference>
<dbReference type="PANTHER" id="PTHR23333">
    <property type="entry name" value="UBX DOMAIN CONTAINING PROTEIN"/>
    <property type="match status" value="1"/>
</dbReference>
<dbReference type="SMART" id="SM00166">
    <property type="entry name" value="UBX"/>
    <property type="match status" value="1"/>
</dbReference>
<dbReference type="InterPro" id="IPR012989">
    <property type="entry name" value="SEP_domain"/>
</dbReference>
<dbReference type="AlphaFoldDB" id="A0A4P9XR59"/>
<sequence>MLCRPRMTTLQDILKREQGDGADNPDEGETYFAGGEKSGTMMQGAARDDTSGSLIDRILKKAAQGSAPPETLDTHAAPRQTYFTGAGYRLGSDEVESQMVNSARTEEAEEEHLGSVVRRLTFWRTGFTIDDGPLQSYDDPANKAFLMAINSGQAPLDRLNVKPGQPVELSVERRLDQDYVPSAPAPASMKPFAGAGQRLGSPVTTSSAASASSAQPATAAASSAAAPAGPTVDESQPVTTLQIRLADGSRQVARFNHDHTVGQLRQFVIAASSTASRPFVLQTTFPPRELKDDAQTLKEAGLLNSVIMQRFV</sequence>
<gene>
    <name evidence="5" type="ORF">THASP1DRAFT_34636</name>
</gene>
<feature type="domain" description="SEP" evidence="4">
    <location>
        <begin position="115"/>
        <end position="180"/>
    </location>
</feature>
<feature type="compositionally biased region" description="Low complexity" evidence="2">
    <location>
        <begin position="201"/>
        <end position="211"/>
    </location>
</feature>
<dbReference type="InterPro" id="IPR029071">
    <property type="entry name" value="Ubiquitin-like_domsf"/>
</dbReference>
<dbReference type="CDD" id="cd01770">
    <property type="entry name" value="UBX_UBXN2"/>
    <property type="match status" value="1"/>
</dbReference>
<dbReference type="GO" id="GO:0005829">
    <property type="term" value="C:cytosol"/>
    <property type="evidence" value="ECO:0007669"/>
    <property type="project" value="TreeGrafter"/>
</dbReference>
<feature type="region of interest" description="Disordered" evidence="2">
    <location>
        <begin position="181"/>
        <end position="211"/>
    </location>
</feature>
<proteinExistence type="predicted"/>
<dbReference type="GO" id="GO:0005634">
    <property type="term" value="C:nucleus"/>
    <property type="evidence" value="ECO:0007669"/>
    <property type="project" value="TreeGrafter"/>
</dbReference>
<protein>
    <submittedName>
        <fullName evidence="5">Ubiquitin-related domain-containing protein</fullName>
    </submittedName>
</protein>
<dbReference type="InterPro" id="IPR036241">
    <property type="entry name" value="NSFL1C_SEP_dom_sf"/>
</dbReference>
<evidence type="ECO:0000313" key="5">
    <source>
        <dbReference type="EMBL" id="RKP08563.1"/>
    </source>
</evidence>
<reference evidence="6" key="1">
    <citation type="journal article" date="2018" name="Nat. Microbiol.">
        <title>Leveraging single-cell genomics to expand the fungal tree of life.</title>
        <authorList>
            <person name="Ahrendt S.R."/>
            <person name="Quandt C.A."/>
            <person name="Ciobanu D."/>
            <person name="Clum A."/>
            <person name="Salamov A."/>
            <person name="Andreopoulos B."/>
            <person name="Cheng J.F."/>
            <person name="Woyke T."/>
            <person name="Pelin A."/>
            <person name="Henrissat B."/>
            <person name="Reynolds N.K."/>
            <person name="Benny G.L."/>
            <person name="Smith M.E."/>
            <person name="James T.Y."/>
            <person name="Grigoriev I.V."/>
        </authorList>
    </citation>
    <scope>NUCLEOTIDE SEQUENCE [LARGE SCALE GENOMIC DNA]</scope>
    <source>
        <strain evidence="6">RSA 1356</strain>
    </source>
</reference>
<evidence type="ECO:0000259" key="3">
    <source>
        <dbReference type="PROSITE" id="PS50033"/>
    </source>
</evidence>
<dbReference type="PROSITE" id="PS50033">
    <property type="entry name" value="UBX"/>
    <property type="match status" value="1"/>
</dbReference>
<dbReference type="Proteomes" id="UP000271241">
    <property type="component" value="Unassembled WGS sequence"/>
</dbReference>
<dbReference type="STRING" id="78915.A0A4P9XR59"/>
<name>A0A4P9XR59_9FUNG</name>